<name>A0A1G6XUE9_9BACT</name>
<dbReference type="EMBL" id="FNAQ01000001">
    <property type="protein sequence ID" value="SDD81611.1"/>
    <property type="molecule type" value="Genomic_DNA"/>
</dbReference>
<organism evidence="1 2">
    <name type="scientific">Desulfuromonas thiophila</name>
    <dbReference type="NCBI Taxonomy" id="57664"/>
    <lineage>
        <taxon>Bacteria</taxon>
        <taxon>Pseudomonadati</taxon>
        <taxon>Thermodesulfobacteriota</taxon>
        <taxon>Desulfuromonadia</taxon>
        <taxon>Desulfuromonadales</taxon>
        <taxon>Desulfuromonadaceae</taxon>
        <taxon>Desulfuromonas</taxon>
    </lineage>
</organism>
<accession>A0A1G6XUE9</accession>
<evidence type="ECO:0000313" key="1">
    <source>
        <dbReference type="EMBL" id="SDD81611.1"/>
    </source>
</evidence>
<evidence type="ECO:0000313" key="2">
    <source>
        <dbReference type="Proteomes" id="UP000243205"/>
    </source>
</evidence>
<reference evidence="2" key="1">
    <citation type="submission" date="2016-10" db="EMBL/GenBank/DDBJ databases">
        <authorList>
            <person name="Varghese N."/>
            <person name="Submissions S."/>
        </authorList>
    </citation>
    <scope>NUCLEOTIDE SEQUENCE [LARGE SCALE GENOMIC DNA]</scope>
    <source>
        <strain evidence="2">DSM 8987</strain>
    </source>
</reference>
<proteinExistence type="predicted"/>
<keyword evidence="2" id="KW-1185">Reference proteome</keyword>
<sequence>MTAAVFVRAVNAADYIRIRVNTDGACWLPVEKEQALLWRDKIEGGIPVNFETGEGGRWLWIG</sequence>
<dbReference type="RefSeq" id="WP_092075705.1">
    <property type="nucleotide sequence ID" value="NZ_CALFZY010000006.1"/>
</dbReference>
<dbReference type="Proteomes" id="UP000243205">
    <property type="component" value="Unassembled WGS sequence"/>
</dbReference>
<dbReference type="AlphaFoldDB" id="A0A1G6XUE9"/>
<protein>
    <submittedName>
        <fullName evidence="1">Uncharacterized protein</fullName>
    </submittedName>
</protein>
<gene>
    <name evidence="1" type="ORF">SAMN05661003_101397</name>
</gene>